<protein>
    <submittedName>
        <fullName evidence="1">Uncharacterized protein</fullName>
    </submittedName>
</protein>
<proteinExistence type="predicted"/>
<organism evidence="1 2">
    <name type="scientific">Platanthera guangdongensis</name>
    <dbReference type="NCBI Taxonomy" id="2320717"/>
    <lineage>
        <taxon>Eukaryota</taxon>
        <taxon>Viridiplantae</taxon>
        <taxon>Streptophyta</taxon>
        <taxon>Embryophyta</taxon>
        <taxon>Tracheophyta</taxon>
        <taxon>Spermatophyta</taxon>
        <taxon>Magnoliopsida</taxon>
        <taxon>Liliopsida</taxon>
        <taxon>Asparagales</taxon>
        <taxon>Orchidaceae</taxon>
        <taxon>Orchidoideae</taxon>
        <taxon>Orchideae</taxon>
        <taxon>Orchidinae</taxon>
        <taxon>Platanthera</taxon>
    </lineage>
</organism>
<name>A0ABR2MJA3_9ASPA</name>
<dbReference type="InterPro" id="IPR039928">
    <property type="entry name" value="LNK"/>
</dbReference>
<dbReference type="Proteomes" id="UP001412067">
    <property type="component" value="Unassembled WGS sequence"/>
</dbReference>
<dbReference type="PANTHER" id="PTHR33334">
    <property type="entry name" value="PROTEIN LNK1"/>
    <property type="match status" value="1"/>
</dbReference>
<dbReference type="EMBL" id="JBBWWR010000007">
    <property type="protein sequence ID" value="KAK8964243.1"/>
    <property type="molecule type" value="Genomic_DNA"/>
</dbReference>
<accession>A0ABR2MJA3</accession>
<evidence type="ECO:0000313" key="2">
    <source>
        <dbReference type="Proteomes" id="UP001412067"/>
    </source>
</evidence>
<reference evidence="1 2" key="1">
    <citation type="journal article" date="2022" name="Nat. Plants">
        <title>Genomes of leafy and leafless Platanthera orchids illuminate the evolution of mycoheterotrophy.</title>
        <authorList>
            <person name="Li M.H."/>
            <person name="Liu K.W."/>
            <person name="Li Z."/>
            <person name="Lu H.C."/>
            <person name="Ye Q.L."/>
            <person name="Zhang D."/>
            <person name="Wang J.Y."/>
            <person name="Li Y.F."/>
            <person name="Zhong Z.M."/>
            <person name="Liu X."/>
            <person name="Yu X."/>
            <person name="Liu D.K."/>
            <person name="Tu X.D."/>
            <person name="Liu B."/>
            <person name="Hao Y."/>
            <person name="Liao X.Y."/>
            <person name="Jiang Y.T."/>
            <person name="Sun W.H."/>
            <person name="Chen J."/>
            <person name="Chen Y.Q."/>
            <person name="Ai Y."/>
            <person name="Zhai J.W."/>
            <person name="Wu S.S."/>
            <person name="Zhou Z."/>
            <person name="Hsiao Y.Y."/>
            <person name="Wu W.L."/>
            <person name="Chen Y.Y."/>
            <person name="Lin Y.F."/>
            <person name="Hsu J.L."/>
            <person name="Li C.Y."/>
            <person name="Wang Z.W."/>
            <person name="Zhao X."/>
            <person name="Zhong W.Y."/>
            <person name="Ma X.K."/>
            <person name="Ma L."/>
            <person name="Huang J."/>
            <person name="Chen G.Z."/>
            <person name="Huang M.Z."/>
            <person name="Huang L."/>
            <person name="Peng D.H."/>
            <person name="Luo Y.B."/>
            <person name="Zou S.Q."/>
            <person name="Chen S.P."/>
            <person name="Lan S."/>
            <person name="Tsai W.C."/>
            <person name="Van de Peer Y."/>
            <person name="Liu Z.J."/>
        </authorList>
    </citation>
    <scope>NUCLEOTIDE SEQUENCE [LARGE SCALE GENOMIC DNA]</scope>
    <source>
        <strain evidence="1">Lor288</strain>
    </source>
</reference>
<evidence type="ECO:0000313" key="1">
    <source>
        <dbReference type="EMBL" id="KAK8964243.1"/>
    </source>
</evidence>
<keyword evidence="2" id="KW-1185">Reference proteome</keyword>
<sequence>MSAWMDPDQEQVEDPLCDESNKTEHHIALQPEQARGNSVLTFGNGSTKHCKEDCILETSAKHNDMNCNVESRSILNTSQDFKDLRVGLDSLPDQDSGVTGQMGDLNDVTLMMTNSPSGRLLHKKNLSSFSISCAPLCSNLSMLYGEPELFGHGEEGNERFLNYDWANIEHFDDFDNMFRNIESFCRNEMVHSTDVCFKTSGDVISNTFPSFPAPEDEQNQTAMLLRKEKGKDMFFHDLNYSCSSEKHSTSCCEVECSTMSSHIYLQSQPVVQGSSSCDVMYADYEYPPSLFPGFPFQPQSHEISDKAGEAEQKSDDIASHDQNTIKEYNWKFTSSEVSSMIEQDQSKLLSSSIDEIFAEEAIYYQLQESMGKLEMKARVAISNSLFRLAISAMERQSTCCRSWNVKNMEEDVTSAGRDLQWQSRSIYIIKNFLYPELGDGYKSNGQISRPSSFPQFLRILSASIWRFECPNGHIHVTLISLTAA</sequence>
<comment type="caution">
    <text evidence="1">The sequence shown here is derived from an EMBL/GenBank/DDBJ whole genome shotgun (WGS) entry which is preliminary data.</text>
</comment>
<dbReference type="PANTHER" id="PTHR33334:SF5">
    <property type="entry name" value="PROTEIN LNK2"/>
    <property type="match status" value="1"/>
</dbReference>
<gene>
    <name evidence="1" type="ORF">KSP40_PGU011012</name>
</gene>